<keyword evidence="3" id="KW-1185">Reference proteome</keyword>
<proteinExistence type="predicted"/>
<feature type="chain" id="PRO_5046036858" description="DUF4142 domain-containing protein" evidence="1">
    <location>
        <begin position="25"/>
        <end position="189"/>
    </location>
</feature>
<reference evidence="2" key="1">
    <citation type="submission" date="2022-08" db="EMBL/GenBank/DDBJ databases">
        <title>Novel Bdellovibrio Species Isolated from Svalbard: Designation Bdellovibrio svalbardensis.</title>
        <authorList>
            <person name="Mitchell R.J."/>
            <person name="Choi S.Y."/>
        </authorList>
    </citation>
    <scope>NUCLEOTIDE SEQUENCE</scope>
    <source>
        <strain evidence="2">PAP01</strain>
    </source>
</reference>
<dbReference type="RefSeq" id="WP_277576326.1">
    <property type="nucleotide sequence ID" value="NZ_JANRMI010000001.1"/>
</dbReference>
<dbReference type="EMBL" id="JANRMI010000001">
    <property type="protein sequence ID" value="MDG0814842.1"/>
    <property type="molecule type" value="Genomic_DNA"/>
</dbReference>
<evidence type="ECO:0008006" key="4">
    <source>
        <dbReference type="Google" id="ProtNLM"/>
    </source>
</evidence>
<sequence>MNLVKQLPLIAFLALTAITVKAQAQSPTALTLQAKPTAVAANPASHVKSYREWKHELVVDAQGKVMMLKTQIESRKQSRGVAQGTDPNLGKTHGLEAVASRDLALEKLEKDLRAEQYDLDVANDLTVTDYFVGYLTKVQNKKAAFQEVAGKLSPDEVAELMTAYANSVFGAHAADLPASAANVAKDPVK</sequence>
<gene>
    <name evidence="2" type="ORF">NWE73_00595</name>
</gene>
<name>A0ABT6DDF1_9BACT</name>
<evidence type="ECO:0000313" key="2">
    <source>
        <dbReference type="EMBL" id="MDG0814842.1"/>
    </source>
</evidence>
<feature type="signal peptide" evidence="1">
    <location>
        <begin position="1"/>
        <end position="24"/>
    </location>
</feature>
<accession>A0ABT6DDF1</accession>
<protein>
    <recommendedName>
        <fullName evidence="4">DUF4142 domain-containing protein</fullName>
    </recommendedName>
</protein>
<comment type="caution">
    <text evidence="2">The sequence shown here is derived from an EMBL/GenBank/DDBJ whole genome shotgun (WGS) entry which is preliminary data.</text>
</comment>
<keyword evidence="1" id="KW-0732">Signal</keyword>
<dbReference type="Proteomes" id="UP001152321">
    <property type="component" value="Unassembled WGS sequence"/>
</dbReference>
<evidence type="ECO:0000256" key="1">
    <source>
        <dbReference type="SAM" id="SignalP"/>
    </source>
</evidence>
<organism evidence="2 3">
    <name type="scientific">Bdellovibrio svalbardensis</name>
    <dbReference type="NCBI Taxonomy" id="2972972"/>
    <lineage>
        <taxon>Bacteria</taxon>
        <taxon>Pseudomonadati</taxon>
        <taxon>Bdellovibrionota</taxon>
        <taxon>Bdellovibrionia</taxon>
        <taxon>Bdellovibrionales</taxon>
        <taxon>Pseudobdellovibrionaceae</taxon>
        <taxon>Bdellovibrio</taxon>
    </lineage>
</organism>
<evidence type="ECO:0000313" key="3">
    <source>
        <dbReference type="Proteomes" id="UP001152321"/>
    </source>
</evidence>